<protein>
    <submittedName>
        <fullName evidence="1">Uncharacterized protein</fullName>
    </submittedName>
</protein>
<reference evidence="1 2" key="1">
    <citation type="submission" date="2020-02" db="EMBL/GenBank/DDBJ databases">
        <title>Flavobacteriaceae Psychroflexus bacterium YR1-1, complete genome.</title>
        <authorList>
            <person name="Li Y."/>
            <person name="Wu S."/>
        </authorList>
    </citation>
    <scope>NUCLEOTIDE SEQUENCE [LARGE SCALE GENOMIC DNA]</scope>
    <source>
        <strain evidence="1 2">YR1-1</strain>
    </source>
</reference>
<dbReference type="EMBL" id="JAAIKD010000007">
    <property type="protein sequence ID" value="NEV94954.1"/>
    <property type="molecule type" value="Genomic_DNA"/>
</dbReference>
<organism evidence="1 2">
    <name type="scientific">Psychroflexus aurantiacus</name>
    <dbReference type="NCBI Taxonomy" id="2709310"/>
    <lineage>
        <taxon>Bacteria</taxon>
        <taxon>Pseudomonadati</taxon>
        <taxon>Bacteroidota</taxon>
        <taxon>Flavobacteriia</taxon>
        <taxon>Flavobacteriales</taxon>
        <taxon>Flavobacteriaceae</taxon>
        <taxon>Psychroflexus</taxon>
    </lineage>
</organism>
<keyword evidence="2" id="KW-1185">Reference proteome</keyword>
<proteinExistence type="predicted"/>
<evidence type="ECO:0000313" key="2">
    <source>
        <dbReference type="Proteomes" id="UP000478505"/>
    </source>
</evidence>
<dbReference type="Proteomes" id="UP000478505">
    <property type="component" value="Unassembled WGS sequence"/>
</dbReference>
<dbReference type="RefSeq" id="WP_164005646.1">
    <property type="nucleotide sequence ID" value="NZ_JAAIKD010000007.1"/>
</dbReference>
<sequence>MNELLLINKHVENVLEDQPSRQEVIDYLDNIKRLQVVNHNITFFIATRSEFDELRRLWRFIHTSKLEVDYYRVFIYEIPKVLYDWLRSYSFQEIIDQIVYYNAYLNLLALPVERFKDIHPVILELVSDKYENLLKVNLEKIENLKFYESLIKDVAVYSGIQKESLLKYIISFFKEYNTLPIPPLMVDRGKRINDVNWEQIIDGFDFKIKIYGSFKYYYSLTKSRLSITRSDYEYTTRHLDKWKFFFKNDYELLDSIYPEVKVVSVSAKKTKYSWTCEICGRPADFENMKQELHQSDQPLCIKCYYEEYFEI</sequence>
<accession>A0A6B3RBQ6</accession>
<evidence type="ECO:0000313" key="1">
    <source>
        <dbReference type="EMBL" id="NEV94954.1"/>
    </source>
</evidence>
<comment type="caution">
    <text evidence="1">The sequence shown here is derived from an EMBL/GenBank/DDBJ whole genome shotgun (WGS) entry which is preliminary data.</text>
</comment>
<dbReference type="AlphaFoldDB" id="A0A6B3RBQ6"/>
<gene>
    <name evidence="1" type="ORF">G3567_12470</name>
</gene>
<name>A0A6B3RBQ6_9FLAO</name>